<dbReference type="NCBIfam" id="TIGR02094">
    <property type="entry name" value="more_P_ylases"/>
    <property type="match status" value="1"/>
</dbReference>
<evidence type="ECO:0000256" key="4">
    <source>
        <dbReference type="PIRSR" id="PIRSR000460-1"/>
    </source>
</evidence>
<dbReference type="GO" id="GO:0005975">
    <property type="term" value="P:carbohydrate metabolic process"/>
    <property type="evidence" value="ECO:0007669"/>
    <property type="project" value="InterPro"/>
</dbReference>
<evidence type="ECO:0000313" key="6">
    <source>
        <dbReference type="EMBL" id="GAJ29512.1"/>
    </source>
</evidence>
<dbReference type="Gene3D" id="3.40.50.2000">
    <property type="entry name" value="Glycogen Phosphorylase B"/>
    <property type="match status" value="3"/>
</dbReference>
<evidence type="ECO:0000256" key="1">
    <source>
        <dbReference type="ARBA" id="ARBA00001275"/>
    </source>
</evidence>
<dbReference type="EMBL" id="BAND01000064">
    <property type="protein sequence ID" value="GAJ29512.1"/>
    <property type="molecule type" value="Genomic_DNA"/>
</dbReference>
<organism evidence="6 7">
    <name type="scientific">Acidomonas methanolica NBRC 104435</name>
    <dbReference type="NCBI Taxonomy" id="1231351"/>
    <lineage>
        <taxon>Bacteria</taxon>
        <taxon>Pseudomonadati</taxon>
        <taxon>Pseudomonadota</taxon>
        <taxon>Alphaproteobacteria</taxon>
        <taxon>Acetobacterales</taxon>
        <taxon>Acetobacteraceae</taxon>
        <taxon>Acidomonas</taxon>
    </lineage>
</organism>
<sequence length="813" mass="89074">MSGMTLQTAEQAGEVLTGLALGLGATGEEDALWNAIDPAIWAETHNPWTTLARASRVHVRGLLADAAFRGKIAEIAAAREAARRAPGWFDGLPEGKRPGCIAYFSMEYMLSESLPIYSGGLGNVAGDQLKAASDLNVPVVAVGLLFAQGYFRQEFTPDGQQRALYPFNDPSQLPVRPVLDENGDWLRLALDVPAGTIWIRAWQVQVGRATLYLLDTNDPANPSSVRCITTQLYGGDAGLRLRQEIVLGIAGWRLLMRLGYQPEVCHLNEGHAALAAVERARVLRLELGVSFREALMIARAGTVFTTHTAVPAGFDRFPPGLVAGYLAEYVIAGLDMPVEEFIALGRETPGNEAEPFNMAWLAIRVSGAVNGVSALHGEVSRALFAPLFPRWPEAEVPVGHVTNGVHVATWAAPDRGRPEQDDATLWSHRCAARTRFVRKIADQHASRQCFIGEGGLECFPVPALRPDVLTLGFARRFASYKRPDLLLTDPDRLARLLADPTRPMQLVLAGKAHPADVVGQALITRWIAFSRREDVLGRVVFLADYDMELARILVRGVDLWINTPRRPWEACGTSGMKVLANGGLNFSELDGWWAEAFTPEVGWALGDGKEHGEDPATDAAEAEALYHMLETEIAGAFYARDTENVPTAWVKRMRASMTSLTPAFSAERAVQDYTTRYYIPAAARYRRRLDGGAQEARDLAAWRDRLAAQWGDLRFAAVSRNDADGLHHVAVTVELGRLEAGDVRLELYADPRSGAEAEVIDVPAVSKTVSSGALRYELSVALKRPASEYTVRVVPFHSEVMVPLEANFILWEH</sequence>
<keyword evidence="7" id="KW-1185">Reference proteome</keyword>
<name>A0A023D5U1_ACIMT</name>
<dbReference type="InterPro" id="IPR024517">
    <property type="entry name" value="Glycogen_phosphorylase_DUF3417"/>
</dbReference>
<keyword evidence="4" id="KW-0663">Pyridoxal phosphate</keyword>
<dbReference type="InterPro" id="IPR052182">
    <property type="entry name" value="Glycogen/Maltodextrin_Phosph"/>
</dbReference>
<gene>
    <name evidence="6" type="ORF">Amme_064_006</name>
</gene>
<accession>A0A023D5U1</accession>
<dbReference type="InterPro" id="IPR000811">
    <property type="entry name" value="Glyco_trans_35"/>
</dbReference>
<evidence type="ECO:0000256" key="2">
    <source>
        <dbReference type="ARBA" id="ARBA00006047"/>
    </source>
</evidence>
<dbReference type="InterPro" id="IPR011834">
    <property type="entry name" value="Agluc_phsphrylas"/>
</dbReference>
<dbReference type="Pfam" id="PF00343">
    <property type="entry name" value="Phosphorylase"/>
    <property type="match status" value="2"/>
</dbReference>
<evidence type="ECO:0000313" key="7">
    <source>
        <dbReference type="Proteomes" id="UP000019760"/>
    </source>
</evidence>
<dbReference type="GO" id="GO:0008184">
    <property type="term" value="F:glycogen phosphorylase activity"/>
    <property type="evidence" value="ECO:0007669"/>
    <property type="project" value="InterPro"/>
</dbReference>
<dbReference type="Proteomes" id="UP000019760">
    <property type="component" value="Unassembled WGS sequence"/>
</dbReference>
<comment type="catalytic activity">
    <reaction evidence="1">
        <text>[(1-&gt;4)-alpha-D-glucosyl](n) + phosphate = [(1-&gt;4)-alpha-D-glucosyl](n-1) + alpha-D-glucose 1-phosphate</text>
        <dbReference type="Rhea" id="RHEA:41732"/>
        <dbReference type="Rhea" id="RHEA-COMP:9584"/>
        <dbReference type="Rhea" id="RHEA-COMP:9586"/>
        <dbReference type="ChEBI" id="CHEBI:15444"/>
        <dbReference type="ChEBI" id="CHEBI:43474"/>
        <dbReference type="ChEBI" id="CHEBI:58601"/>
        <dbReference type="EC" id="2.4.1.1"/>
    </reaction>
</comment>
<evidence type="ECO:0000259" key="5">
    <source>
        <dbReference type="Pfam" id="PF11897"/>
    </source>
</evidence>
<reference evidence="7" key="1">
    <citation type="journal article" date="2014" name="FEMS Microbiol. Lett.">
        <title>Draft Genomic DNA Sequence of the Facultatively Methylotrophic Bacterium Acidomonas methanolica type strain MB58.</title>
        <authorList>
            <person name="Higashiura N."/>
            <person name="Hadano H."/>
            <person name="Hirakawa H."/>
            <person name="Matsutani M."/>
            <person name="Takabe S."/>
            <person name="Matsushita K."/>
            <person name="Azuma Y."/>
        </authorList>
    </citation>
    <scope>NUCLEOTIDE SEQUENCE [LARGE SCALE GENOMIC DNA]</scope>
    <source>
        <strain evidence="7">MB58</strain>
    </source>
</reference>
<dbReference type="Pfam" id="PF11897">
    <property type="entry name" value="DUF3417"/>
    <property type="match status" value="1"/>
</dbReference>
<dbReference type="PANTHER" id="PTHR42655:SF1">
    <property type="entry name" value="GLYCOGEN PHOSPHORYLASE"/>
    <property type="match status" value="1"/>
</dbReference>
<dbReference type="OrthoDB" id="7229284at2"/>
<comment type="caution">
    <text evidence="6">The sequence shown here is derived from an EMBL/GenBank/DDBJ whole genome shotgun (WGS) entry which is preliminary data.</text>
</comment>
<proteinExistence type="inferred from homology"/>
<feature type="modified residue" description="N6-(pyridoxal phosphate)lysine" evidence="4">
    <location>
        <position position="577"/>
    </location>
</feature>
<protein>
    <submittedName>
        <fullName evidence="6">Alpha-glucan phosphorylase</fullName>
    </submittedName>
</protein>
<comment type="similarity">
    <text evidence="2">Belongs to the glycogen phosphorylase family.</text>
</comment>
<dbReference type="AlphaFoldDB" id="A0A023D5U1"/>
<evidence type="ECO:0000256" key="3">
    <source>
        <dbReference type="ARBA" id="ARBA00022533"/>
    </source>
</evidence>
<dbReference type="GO" id="GO:0030170">
    <property type="term" value="F:pyridoxal phosphate binding"/>
    <property type="evidence" value="ECO:0007669"/>
    <property type="project" value="InterPro"/>
</dbReference>
<keyword evidence="3" id="KW-0021">Allosteric enzyme</keyword>
<reference evidence="6 7" key="2">
    <citation type="journal article" date="2014" name="FEMS Microbiol. Lett.">
        <title>Draft genomic DNA sequence of the facultatively methylotrophic bacterium Acidomonas methanolica type strain MB58.</title>
        <authorList>
            <person name="Higashiura N."/>
            <person name="Hadano H."/>
            <person name="Hirakawa H."/>
            <person name="Matsutani M."/>
            <person name="Takabe S."/>
            <person name="Matsushita K."/>
            <person name="Azuma Y."/>
        </authorList>
    </citation>
    <scope>NUCLEOTIDE SEQUENCE [LARGE SCALE GENOMIC DNA]</scope>
    <source>
        <strain evidence="6 7">MB58</strain>
    </source>
</reference>
<dbReference type="PANTHER" id="PTHR42655">
    <property type="entry name" value="GLYCOGEN PHOSPHORYLASE"/>
    <property type="match status" value="1"/>
</dbReference>
<dbReference type="SUPFAM" id="SSF53756">
    <property type="entry name" value="UDP-Glycosyltransferase/glycogen phosphorylase"/>
    <property type="match status" value="1"/>
</dbReference>
<dbReference type="PIRSF" id="PIRSF000460">
    <property type="entry name" value="Pprylas_GlgP"/>
    <property type="match status" value="1"/>
</dbReference>
<feature type="domain" description="DUF3417" evidence="5">
    <location>
        <begin position="28"/>
        <end position="114"/>
    </location>
</feature>